<dbReference type="PANTHER" id="PTHR30472:SF25">
    <property type="entry name" value="ABC TRANSPORTER PERMEASE PROTEIN MJ0876-RELATED"/>
    <property type="match status" value="1"/>
</dbReference>
<protein>
    <submittedName>
        <fullName evidence="9">Iron ABC transporter permease</fullName>
    </submittedName>
</protein>
<keyword evidence="5 8" id="KW-0812">Transmembrane</keyword>
<evidence type="ECO:0000256" key="1">
    <source>
        <dbReference type="ARBA" id="ARBA00004651"/>
    </source>
</evidence>
<dbReference type="PANTHER" id="PTHR30472">
    <property type="entry name" value="FERRIC ENTEROBACTIN TRANSPORT SYSTEM PERMEASE PROTEIN"/>
    <property type="match status" value="1"/>
</dbReference>
<keyword evidence="3" id="KW-0813">Transport</keyword>
<keyword evidence="6 8" id="KW-1133">Transmembrane helix</keyword>
<evidence type="ECO:0000256" key="4">
    <source>
        <dbReference type="ARBA" id="ARBA00022475"/>
    </source>
</evidence>
<accession>A0AAJ6AXY0</accession>
<dbReference type="Pfam" id="PF01032">
    <property type="entry name" value="FecCD"/>
    <property type="match status" value="1"/>
</dbReference>
<dbReference type="GO" id="GO:0022857">
    <property type="term" value="F:transmembrane transporter activity"/>
    <property type="evidence" value="ECO:0007669"/>
    <property type="project" value="InterPro"/>
</dbReference>
<keyword evidence="4" id="KW-1003">Cell membrane</keyword>
<keyword evidence="7 8" id="KW-0472">Membrane</keyword>
<feature type="transmembrane region" description="Helical" evidence="8">
    <location>
        <begin position="57"/>
        <end position="79"/>
    </location>
</feature>
<dbReference type="SUPFAM" id="SSF81345">
    <property type="entry name" value="ABC transporter involved in vitamin B12 uptake, BtuC"/>
    <property type="match status" value="1"/>
</dbReference>
<feature type="transmembrane region" description="Helical" evidence="8">
    <location>
        <begin position="91"/>
        <end position="114"/>
    </location>
</feature>
<feature type="transmembrane region" description="Helical" evidence="8">
    <location>
        <begin position="251"/>
        <end position="277"/>
    </location>
</feature>
<dbReference type="EMBL" id="CP119312">
    <property type="protein sequence ID" value="WEK02990.1"/>
    <property type="molecule type" value="Genomic_DNA"/>
</dbReference>
<dbReference type="CDD" id="cd06550">
    <property type="entry name" value="TM_ABC_iron-siderophores_like"/>
    <property type="match status" value="1"/>
</dbReference>
<feature type="transmembrane region" description="Helical" evidence="8">
    <location>
        <begin position="207"/>
        <end position="231"/>
    </location>
</feature>
<dbReference type="InterPro" id="IPR037294">
    <property type="entry name" value="ABC_BtuC-like"/>
</dbReference>
<evidence type="ECO:0000256" key="7">
    <source>
        <dbReference type="ARBA" id="ARBA00023136"/>
    </source>
</evidence>
<name>A0AAJ6AXY0_9HYPH</name>
<dbReference type="Proteomes" id="UP001217476">
    <property type="component" value="Chromosome"/>
</dbReference>
<evidence type="ECO:0000256" key="6">
    <source>
        <dbReference type="ARBA" id="ARBA00022989"/>
    </source>
</evidence>
<dbReference type="Gene3D" id="1.10.3470.10">
    <property type="entry name" value="ABC transporter involved in vitamin B12 uptake, BtuC"/>
    <property type="match status" value="1"/>
</dbReference>
<feature type="transmembrane region" description="Helical" evidence="8">
    <location>
        <begin position="318"/>
        <end position="338"/>
    </location>
</feature>
<comment type="subcellular location">
    <subcellularLocation>
        <location evidence="1">Cell membrane</location>
        <topology evidence="1">Multi-pass membrane protein</topology>
    </subcellularLocation>
</comment>
<dbReference type="AlphaFoldDB" id="A0AAJ6AXY0"/>
<organism evidence="9 10">
    <name type="scientific">Candidatus Devosia phytovorans</name>
    <dbReference type="NCBI Taxonomy" id="3121372"/>
    <lineage>
        <taxon>Bacteria</taxon>
        <taxon>Pseudomonadati</taxon>
        <taxon>Pseudomonadota</taxon>
        <taxon>Alphaproteobacteria</taxon>
        <taxon>Hyphomicrobiales</taxon>
        <taxon>Devosiaceae</taxon>
        <taxon>Devosia</taxon>
    </lineage>
</organism>
<feature type="transmembrane region" description="Helical" evidence="8">
    <location>
        <begin position="164"/>
        <end position="187"/>
    </location>
</feature>
<gene>
    <name evidence="9" type="ORF">P0Y65_12310</name>
</gene>
<feature type="transmembrane region" description="Helical" evidence="8">
    <location>
        <begin position="289"/>
        <end position="306"/>
    </location>
</feature>
<dbReference type="GO" id="GO:0005886">
    <property type="term" value="C:plasma membrane"/>
    <property type="evidence" value="ECO:0007669"/>
    <property type="project" value="UniProtKB-SubCell"/>
</dbReference>
<reference evidence="9" key="1">
    <citation type="submission" date="2023-03" db="EMBL/GenBank/DDBJ databases">
        <title>Andean soil-derived lignocellulolytic bacterial consortium as a source of novel taxa and putative plastic-active enzymes.</title>
        <authorList>
            <person name="Diaz-Garcia L."/>
            <person name="Chuvochina M."/>
            <person name="Feuerriegel G."/>
            <person name="Bunk B."/>
            <person name="Sproer C."/>
            <person name="Streit W.R."/>
            <person name="Rodriguez L.M."/>
            <person name="Overmann J."/>
            <person name="Jimenez D.J."/>
        </authorList>
    </citation>
    <scope>NUCLEOTIDE SEQUENCE</scope>
    <source>
        <strain evidence="9">MAG 4196</strain>
    </source>
</reference>
<evidence type="ECO:0000313" key="10">
    <source>
        <dbReference type="Proteomes" id="UP001217476"/>
    </source>
</evidence>
<evidence type="ECO:0000256" key="3">
    <source>
        <dbReference type="ARBA" id="ARBA00022448"/>
    </source>
</evidence>
<evidence type="ECO:0000256" key="8">
    <source>
        <dbReference type="SAM" id="Phobius"/>
    </source>
</evidence>
<proteinExistence type="inferred from homology"/>
<feature type="transmembrane region" description="Helical" evidence="8">
    <location>
        <begin position="134"/>
        <end position="152"/>
    </location>
</feature>
<sequence>MTAWPHFFLLLMAALLALIFALLLGMVFGAADASWSDLGALMLDPQGEMAERIISTYRLPRLVVAMQVGVHFALAGLIFQTALRNPLADPTVLGISGGASLAVVLAMLLAASFLVPEGTPNFARYYLPMSTVPFVALGGGILAGALVFWLAWDGELDPTRTALAGVAFGAIVSAAVMATVLAMGGAQAEVAMIWLAGSLFGRGYDEAVTILPWTAAGVIATALVLRPIGLLRFDGDMARSMGLEIRLWRPLGLAVGVALAASGVAVVGPVGFVGLVVPHAVRLMVGPNLGQQMLLCVVGGALLLVLSDVVSRSIAVPLEVPVGAVTSLIGVPVFLLLLRLRGWSLK</sequence>
<comment type="similarity">
    <text evidence="2">Belongs to the binding-protein-dependent transport system permease family. FecCD subfamily.</text>
</comment>
<evidence type="ECO:0000256" key="5">
    <source>
        <dbReference type="ARBA" id="ARBA00022692"/>
    </source>
</evidence>
<dbReference type="InterPro" id="IPR000522">
    <property type="entry name" value="ABC_transptr_permease_BtuC"/>
</dbReference>
<evidence type="ECO:0000256" key="2">
    <source>
        <dbReference type="ARBA" id="ARBA00007935"/>
    </source>
</evidence>
<evidence type="ECO:0000313" key="9">
    <source>
        <dbReference type="EMBL" id="WEK02990.1"/>
    </source>
</evidence>